<keyword evidence="5" id="KW-0963">Cytoplasm</keyword>
<protein>
    <recommendedName>
        <fullName evidence="9">SH3 domain-containing protein</fullName>
    </recommendedName>
</protein>
<feature type="compositionally biased region" description="Pro residues" evidence="8">
    <location>
        <begin position="248"/>
        <end position="258"/>
    </location>
</feature>
<reference evidence="10" key="1">
    <citation type="journal article" date="2023" name="Science">
        <title>Genome structures resolve the early diversification of teleost fishes.</title>
        <authorList>
            <person name="Parey E."/>
            <person name="Louis A."/>
            <person name="Montfort J."/>
            <person name="Bouchez O."/>
            <person name="Roques C."/>
            <person name="Iampietro C."/>
            <person name="Lluch J."/>
            <person name="Castinel A."/>
            <person name="Donnadieu C."/>
            <person name="Desvignes T."/>
            <person name="Floi Bucao C."/>
            <person name="Jouanno E."/>
            <person name="Wen M."/>
            <person name="Mejri S."/>
            <person name="Dirks R."/>
            <person name="Jansen H."/>
            <person name="Henkel C."/>
            <person name="Chen W.J."/>
            <person name="Zahm M."/>
            <person name="Cabau C."/>
            <person name="Klopp C."/>
            <person name="Thompson A.W."/>
            <person name="Robinson-Rechavi M."/>
            <person name="Braasch I."/>
            <person name="Lecointre G."/>
            <person name="Bobe J."/>
            <person name="Postlethwait J.H."/>
            <person name="Berthelot C."/>
            <person name="Roest Crollius H."/>
            <person name="Guiguen Y."/>
        </authorList>
    </citation>
    <scope>NUCLEOTIDE SEQUENCE</scope>
    <source>
        <strain evidence="10">NC1722</strain>
    </source>
</reference>
<evidence type="ECO:0000256" key="7">
    <source>
        <dbReference type="PROSITE-ProRule" id="PRU00192"/>
    </source>
</evidence>
<dbReference type="Pfam" id="PF00018">
    <property type="entry name" value="SH3_1"/>
    <property type="match status" value="1"/>
</dbReference>
<feature type="domain" description="SH3" evidence="9">
    <location>
        <begin position="5"/>
        <end position="68"/>
    </location>
</feature>
<evidence type="ECO:0000256" key="8">
    <source>
        <dbReference type="SAM" id="MobiDB-lite"/>
    </source>
</evidence>
<dbReference type="GO" id="GO:0005737">
    <property type="term" value="C:cytoplasm"/>
    <property type="evidence" value="ECO:0007669"/>
    <property type="project" value="UniProtKB-SubCell"/>
</dbReference>
<evidence type="ECO:0000256" key="2">
    <source>
        <dbReference type="ARBA" id="ARBA00004496"/>
    </source>
</evidence>
<organism evidence="10 11">
    <name type="scientific">Aldrovandia affinis</name>
    <dbReference type="NCBI Taxonomy" id="143900"/>
    <lineage>
        <taxon>Eukaryota</taxon>
        <taxon>Metazoa</taxon>
        <taxon>Chordata</taxon>
        <taxon>Craniata</taxon>
        <taxon>Vertebrata</taxon>
        <taxon>Euteleostomi</taxon>
        <taxon>Actinopterygii</taxon>
        <taxon>Neopterygii</taxon>
        <taxon>Teleostei</taxon>
        <taxon>Notacanthiformes</taxon>
        <taxon>Halosauridae</taxon>
        <taxon>Aldrovandia</taxon>
    </lineage>
</organism>
<dbReference type="GO" id="GO:0016020">
    <property type="term" value="C:membrane"/>
    <property type="evidence" value="ECO:0007669"/>
    <property type="project" value="UniProtKB-SubCell"/>
</dbReference>
<dbReference type="InterPro" id="IPR050729">
    <property type="entry name" value="Rho-GAP"/>
</dbReference>
<keyword evidence="11" id="KW-1185">Reference proteome</keyword>
<dbReference type="PROSITE" id="PS50002">
    <property type="entry name" value="SH3"/>
    <property type="match status" value="1"/>
</dbReference>
<sequence length="270" mass="30177">MTTLANKVLVLVEFEYEYTTRDGGLVSIKPNERYILVFKTNDHWWHVRKDEHTKPFYIPAKYVKELPEDFSPPLDLTRPNGLTTTESLNNNFPIDLLDKTPDEVTIRVRSLSSSTKKVENRMSTFGIPQDLQDLNRCGPAGSVIMQQPLSFSKEVSQHTKRYSLAPSILLGSRSAADELRRSFEPPELPGTLDLREKADSTQDSENIYESIPEVQDLSSQDTPVASRVLAPAPPSVPIPSPVEASPVDPTPIPSPPPSGQVQSNTCREYF</sequence>
<evidence type="ECO:0000313" key="10">
    <source>
        <dbReference type="EMBL" id="KAJ8379033.1"/>
    </source>
</evidence>
<accession>A0AAD7RF78</accession>
<dbReference type="GO" id="GO:0005096">
    <property type="term" value="F:GTPase activator activity"/>
    <property type="evidence" value="ECO:0007669"/>
    <property type="project" value="UniProtKB-KW"/>
</dbReference>
<evidence type="ECO:0000259" key="9">
    <source>
        <dbReference type="PROSITE" id="PS50002"/>
    </source>
</evidence>
<keyword evidence="6" id="KW-0472">Membrane</keyword>
<dbReference type="PANTHER" id="PTHR23176">
    <property type="entry name" value="RHO/RAC/CDC GTPASE-ACTIVATING PROTEIN"/>
    <property type="match status" value="1"/>
</dbReference>
<gene>
    <name evidence="10" type="ORF">AAFF_G00232020</name>
</gene>
<evidence type="ECO:0000256" key="6">
    <source>
        <dbReference type="ARBA" id="ARBA00023136"/>
    </source>
</evidence>
<keyword evidence="4" id="KW-0343">GTPase activation</keyword>
<proteinExistence type="predicted"/>
<dbReference type="PANTHER" id="PTHR23176:SF108">
    <property type="entry name" value="RHO GTPASE-ACTIVATING PROTEIN 15"/>
    <property type="match status" value="1"/>
</dbReference>
<dbReference type="SUPFAM" id="SSF50044">
    <property type="entry name" value="SH3-domain"/>
    <property type="match status" value="1"/>
</dbReference>
<evidence type="ECO:0000256" key="5">
    <source>
        <dbReference type="ARBA" id="ARBA00022490"/>
    </source>
</evidence>
<feature type="compositionally biased region" description="Polar residues" evidence="8">
    <location>
        <begin position="259"/>
        <end position="270"/>
    </location>
</feature>
<evidence type="ECO:0000256" key="1">
    <source>
        <dbReference type="ARBA" id="ARBA00004170"/>
    </source>
</evidence>
<evidence type="ECO:0000256" key="3">
    <source>
        <dbReference type="ARBA" id="ARBA00022443"/>
    </source>
</evidence>
<comment type="caution">
    <text evidence="10">The sequence shown here is derived from an EMBL/GenBank/DDBJ whole genome shotgun (WGS) entry which is preliminary data.</text>
</comment>
<dbReference type="Gene3D" id="2.30.30.40">
    <property type="entry name" value="SH3 Domains"/>
    <property type="match status" value="1"/>
</dbReference>
<feature type="region of interest" description="Disordered" evidence="8">
    <location>
        <begin position="183"/>
        <end position="270"/>
    </location>
</feature>
<feature type="compositionally biased region" description="Pro residues" evidence="8">
    <location>
        <begin position="231"/>
        <end position="240"/>
    </location>
</feature>
<dbReference type="EMBL" id="JAINUG010000303">
    <property type="protein sequence ID" value="KAJ8379033.1"/>
    <property type="molecule type" value="Genomic_DNA"/>
</dbReference>
<dbReference type="Proteomes" id="UP001221898">
    <property type="component" value="Unassembled WGS sequence"/>
</dbReference>
<comment type="subcellular location">
    <subcellularLocation>
        <location evidence="2">Cytoplasm</location>
    </subcellularLocation>
    <subcellularLocation>
        <location evidence="1">Membrane</location>
        <topology evidence="1">Peripheral membrane protein</topology>
    </subcellularLocation>
</comment>
<dbReference type="InterPro" id="IPR036028">
    <property type="entry name" value="SH3-like_dom_sf"/>
</dbReference>
<dbReference type="AlphaFoldDB" id="A0AAD7RF78"/>
<keyword evidence="3 7" id="KW-0728">SH3 domain</keyword>
<evidence type="ECO:0000256" key="4">
    <source>
        <dbReference type="ARBA" id="ARBA00022468"/>
    </source>
</evidence>
<name>A0AAD7RF78_9TELE</name>
<dbReference type="InterPro" id="IPR001452">
    <property type="entry name" value="SH3_domain"/>
</dbReference>
<evidence type="ECO:0000313" key="11">
    <source>
        <dbReference type="Proteomes" id="UP001221898"/>
    </source>
</evidence>